<evidence type="ECO:0000313" key="4">
    <source>
        <dbReference type="Proteomes" id="UP000009375"/>
    </source>
</evidence>
<dbReference type="SMART" id="SM00175">
    <property type="entry name" value="RAB"/>
    <property type="match status" value="1"/>
</dbReference>
<dbReference type="Gene3D" id="3.40.50.300">
    <property type="entry name" value="P-loop containing nucleotide triphosphate hydrolases"/>
    <property type="match status" value="2"/>
</dbReference>
<dbReference type="PRINTS" id="PR00449">
    <property type="entry name" value="RASTRNSFRMNG"/>
</dbReference>
<dbReference type="InterPro" id="IPR052705">
    <property type="entry name" value="Gliding_Motility_GTPase"/>
</dbReference>
<dbReference type="GO" id="GO:0005525">
    <property type="term" value="F:GTP binding"/>
    <property type="evidence" value="ECO:0007669"/>
    <property type="project" value="UniProtKB-KW"/>
</dbReference>
<dbReference type="AlphaFoldDB" id="D2EFY1"/>
<dbReference type="InterPro" id="IPR005225">
    <property type="entry name" value="Small_GTP-bd"/>
</dbReference>
<gene>
    <name evidence="3" type="ORF">BJBARM4_0662</name>
</gene>
<dbReference type="InterPro" id="IPR027417">
    <property type="entry name" value="P-loop_NTPase"/>
</dbReference>
<reference evidence="3 4" key="1">
    <citation type="journal article" date="2010" name="Proc. Natl. Acad. Sci. U.S.A.">
        <title>Enigmatic, ultrasmall, uncultivated Archaea.</title>
        <authorList>
            <person name="Baker B.J."/>
            <person name="Comolli L.R."/>
            <person name="Dick G.J."/>
            <person name="Hauser L.J."/>
            <person name="Hyatt D."/>
            <person name="Dill B.D."/>
            <person name="Land M.L."/>
            <person name="Verberkmoes N.C."/>
            <person name="Hettich R.L."/>
            <person name="Banfield J.F."/>
        </authorList>
    </citation>
    <scope>NUCLEOTIDE SEQUENCE [LARGE SCALE GENOMIC DNA]</scope>
</reference>
<keyword evidence="2" id="KW-0342">GTP-binding</keyword>
<evidence type="ECO:0000256" key="1">
    <source>
        <dbReference type="ARBA" id="ARBA00022741"/>
    </source>
</evidence>
<organism evidence="3 4">
    <name type="scientific">Candidatus Parvarchaeum acidiphilum ARMAN-4</name>
    <dbReference type="NCBI Taxonomy" id="662760"/>
    <lineage>
        <taxon>Archaea</taxon>
        <taxon>Candidatus Parvarchaeota</taxon>
        <taxon>Candidatus Parvarchaeum</taxon>
    </lineage>
</organism>
<dbReference type="Pfam" id="PF00025">
    <property type="entry name" value="Arf"/>
    <property type="match status" value="1"/>
</dbReference>
<accession>D2EFY1</accession>
<protein>
    <submittedName>
        <fullName evidence="3">Small GTP-binding protein</fullName>
    </submittedName>
</protein>
<dbReference type="PANTHER" id="PTHR42708">
    <property type="entry name" value="ATP/GTP-BINDING PROTEIN-RELATED"/>
    <property type="match status" value="1"/>
</dbReference>
<evidence type="ECO:0000313" key="3">
    <source>
        <dbReference type="EMBL" id="EEZ92721.1"/>
    </source>
</evidence>
<dbReference type="PANTHER" id="PTHR42708:SF1">
    <property type="entry name" value="GLIDING MOTILITY PROTEIN MGLA"/>
    <property type="match status" value="1"/>
</dbReference>
<sequence length="412" mass="45255">MAEYKGLDGNEEDIDPYFGIAKLDEQLKGIPEKKIVLISASPSVGNEVFGYQIIHKNITSGVKVLVFLNRTSPQSYLTDMKDYDFPANDNLFILDAYSGITGIKSDETDHIKVINNPYDIEEVKSKVIGALGNGYGLIVIDSFSLLADFFNFPFVLSFIDEIKNAVVSHNSAAVLLFTDWGYEKENVDKLLSKVNSTIEVKGIEKRVIFGQYFAVLKCDWVKEANALSSVLFKAIKPGGIKVYFPKILVTGPTDAGKSSFIHSASKDAVSVDKLGGTIALDHGSVDFKGYRADLFGTPGQERFDPLLKMLGEEAIGVFLIVDSTKPEQFPRAVEMLRKTETYGLPVVVIANKADLKGALKGEEIRERLHLDSAITLIQTVAENLSTVDPNQPTKLKSEGINEALSALFKQLT</sequence>
<proteinExistence type="predicted"/>
<dbReference type="SUPFAM" id="SSF52540">
    <property type="entry name" value="P-loop containing nucleoside triphosphate hydrolases"/>
    <property type="match status" value="2"/>
</dbReference>
<dbReference type="Proteomes" id="UP000009375">
    <property type="component" value="Unassembled WGS sequence"/>
</dbReference>
<evidence type="ECO:0000256" key="2">
    <source>
        <dbReference type="ARBA" id="ARBA00023134"/>
    </source>
</evidence>
<dbReference type="NCBIfam" id="TIGR00231">
    <property type="entry name" value="small_GTP"/>
    <property type="match status" value="1"/>
</dbReference>
<dbReference type="EMBL" id="GG730050">
    <property type="protein sequence ID" value="EEZ92721.1"/>
    <property type="molecule type" value="Genomic_DNA"/>
</dbReference>
<dbReference type="InterPro" id="IPR006689">
    <property type="entry name" value="Small_GTPase_ARF/SAR"/>
</dbReference>
<dbReference type="PROSITE" id="PS51419">
    <property type="entry name" value="RAB"/>
    <property type="match status" value="1"/>
</dbReference>
<keyword evidence="1" id="KW-0547">Nucleotide-binding</keyword>
<dbReference type="GO" id="GO:0003924">
    <property type="term" value="F:GTPase activity"/>
    <property type="evidence" value="ECO:0007669"/>
    <property type="project" value="InterPro"/>
</dbReference>
<name>D2EFY1_PARA4</name>